<accession>A0A1V0RTD8</accession>
<dbReference type="EMBL" id="CP020474">
    <property type="protein sequence ID" value="ARE85033.1"/>
    <property type="molecule type" value="Genomic_DNA"/>
</dbReference>
<proteinExistence type="predicted"/>
<evidence type="ECO:0000256" key="1">
    <source>
        <dbReference type="SAM" id="Phobius"/>
    </source>
</evidence>
<feature type="transmembrane region" description="Helical" evidence="1">
    <location>
        <begin position="16"/>
        <end position="40"/>
    </location>
</feature>
<keyword evidence="1" id="KW-0812">Transmembrane</keyword>
<gene>
    <name evidence="2" type="ORF">ROSMUCSMR3_03579</name>
</gene>
<dbReference type="RefSeq" id="WP_217521280.1">
    <property type="nucleotide sequence ID" value="NZ_CP020474.1"/>
</dbReference>
<keyword evidence="1" id="KW-0472">Membrane</keyword>
<evidence type="ECO:0000313" key="2">
    <source>
        <dbReference type="EMBL" id="ARE85033.1"/>
    </source>
</evidence>
<organism evidence="2 3">
    <name type="scientific">Roseovarius mucosus</name>
    <dbReference type="NCBI Taxonomy" id="215743"/>
    <lineage>
        <taxon>Bacteria</taxon>
        <taxon>Pseudomonadati</taxon>
        <taxon>Pseudomonadota</taxon>
        <taxon>Alphaproteobacteria</taxon>
        <taxon>Rhodobacterales</taxon>
        <taxon>Roseobacteraceae</taxon>
        <taxon>Roseovarius</taxon>
    </lineage>
</organism>
<keyword evidence="1" id="KW-1133">Transmembrane helix</keyword>
<reference evidence="2 3" key="1">
    <citation type="submission" date="2017-03" db="EMBL/GenBank/DDBJ databases">
        <title>Genome Sequence of Roseovarius mucosus strain SMR3 Isolated from a culture of the Diatom Skeletonema marinoi.</title>
        <authorList>
            <person name="Topel M."/>
            <person name="Pinder M."/>
            <person name="Johansson O.N."/>
            <person name="Kourtchenko O."/>
            <person name="Godhe A."/>
            <person name="Clarke A.K."/>
        </authorList>
    </citation>
    <scope>NUCLEOTIDE SEQUENCE [LARGE SCALE GENOMIC DNA]</scope>
    <source>
        <strain evidence="2 3">SMR3</strain>
    </source>
</reference>
<dbReference type="KEGG" id="rmm:ROSMUCSMR3_03579"/>
<protein>
    <submittedName>
        <fullName evidence="2">Uncharacterized protein</fullName>
    </submittedName>
</protein>
<dbReference type="Proteomes" id="UP000192273">
    <property type="component" value="Chromosome"/>
</dbReference>
<sequence>MNPRPEPERSLPPGSGFAIAFLFALVFWAVVATGLSVAVLRHGAAPETPPSTQDLM</sequence>
<keyword evidence="3" id="KW-1185">Reference proteome</keyword>
<name>A0A1V0RTD8_9RHOB</name>
<evidence type="ECO:0000313" key="3">
    <source>
        <dbReference type="Proteomes" id="UP000192273"/>
    </source>
</evidence>
<dbReference type="AlphaFoldDB" id="A0A1V0RTD8"/>